<comment type="caution">
    <text evidence="12">Lacks conserved residue(s) required for the propagation of feature annotation.</text>
</comment>
<dbReference type="STRING" id="55544.A0A4D9DYE7"/>
<gene>
    <name evidence="17" type="ORF">DR999_PMT15698</name>
</gene>
<feature type="disulfide bond" evidence="12">
    <location>
        <begin position="228"/>
        <end position="237"/>
    </location>
</feature>
<dbReference type="PROSITE" id="PS01248">
    <property type="entry name" value="EGF_LAM_1"/>
    <property type="match status" value="2"/>
</dbReference>
<dbReference type="InterPro" id="IPR000034">
    <property type="entry name" value="Laminin_IV"/>
</dbReference>
<keyword evidence="4 14" id="KW-0732">Signal</keyword>
<dbReference type="Proteomes" id="UP000297703">
    <property type="component" value="Unassembled WGS sequence"/>
</dbReference>
<evidence type="ECO:0000256" key="6">
    <source>
        <dbReference type="ARBA" id="ARBA00022869"/>
    </source>
</evidence>
<keyword evidence="8 13" id="KW-0175">Coiled coil</keyword>
<evidence type="ECO:0000256" key="7">
    <source>
        <dbReference type="ARBA" id="ARBA00022889"/>
    </source>
</evidence>
<dbReference type="AlphaFoldDB" id="A0A4D9DYE7"/>
<keyword evidence="7" id="KW-0130">Cell adhesion</keyword>
<keyword evidence="6" id="KW-0084">Basement membrane</keyword>
<evidence type="ECO:0000256" key="8">
    <source>
        <dbReference type="ARBA" id="ARBA00023054"/>
    </source>
</evidence>
<dbReference type="InterPro" id="IPR002049">
    <property type="entry name" value="LE_dom"/>
</dbReference>
<accession>A0A4D9DYE7</accession>
<evidence type="ECO:0000256" key="2">
    <source>
        <dbReference type="ARBA" id="ARBA00022525"/>
    </source>
</evidence>
<dbReference type="InterPro" id="IPR000742">
    <property type="entry name" value="EGF"/>
</dbReference>
<feature type="domain" description="Laminin EGF-like" evidence="15">
    <location>
        <begin position="155"/>
        <end position="201"/>
    </location>
</feature>
<dbReference type="Gene3D" id="2.10.25.10">
    <property type="entry name" value="Laminin"/>
    <property type="match status" value="6"/>
</dbReference>
<dbReference type="EMBL" id="QXTE01000202">
    <property type="protein sequence ID" value="TFK02027.1"/>
    <property type="molecule type" value="Genomic_DNA"/>
</dbReference>
<protein>
    <submittedName>
        <fullName evidence="17">Kinesin-like protein KIF21B</fullName>
    </submittedName>
</protein>
<sequence>MSFYPSRPPSCLGLCCCFGWCRTAQGAGVTQVQELIKPPEKRKRSTLESQRQAPCSALVYCVFMPGSPEMTLHGLLTLSCLCVSLFLPAAIGTNRREVCDCNGKSSQCIFDRDLLRERGNGYRCLNCIDNTDGVHCERCKEEFYRQRDGESCLPCNCNPRGSLGLQCDNYGRCSCKPGVMGDKCDRCQPGFHSFSEAGCRAGGQVSSAQCDCDPAGSAGHCVSGHCVCKASVSGERCDRCKQGYYHLDAGNPEGCSQCFCYGHSAMCASAENYNIHKITSTFQQDAEGWRGVYVNGSPVQLQWSPRHRDVFVTARRSEPTYFLAPARFLGNQQVSYGQTLSFDYRMDRGGRRPSPRDVVLEGAGLRVTASLLPHGKMLPCGISKTYTFSLDEHPRSGWSPKLSYFEYRRLLGNLTALWIRATYGEYSTGYIDNVTLVSAQPTSGAPAPWVERCVCPAGYQGQFCERCAPGYKRDASNLGPFSTCVLCNCQGGGNCDPDTGDCYSGDENMDPNASCSFGFYRDPWNPQSCQPCPCRNGQGCSVVPGRKEVICNNCPLGVTGANCELCADGYFGDPLGDNGHVRPCQPCQCNNNIDPSAMGNCDRLTGECLKCLYNTAGFSCDQCRDGFFGNPLALNPAEKCQACNCNSVGSDPLKCRSDGSCVCKPGFEGPNCEHTQCPACYSHVKTQVDQYLQQLQHLEVLVSRLQLGSGAGANEELEGKMQQAEETLREILREALSLQASDKSLESRMSKMKGQESSYQSRLADIRVTVQRLQALGSQYQAQVQDIRRLIERAHLDLGQSKVTLSGLNIPTSNLPGGSNSFLMLAQEALRLANSHVQSANVIEQAVRAAVDDSGQALELVRSAVSGGGILASSVQGLLRKYDETKLLASELETDASRSALDADRAYQGSLVLLSSMSRFSKIDTGSFQEEANRLRQEADALMGLVETYMAEYRRLQSNTRSWEEEIKQLLQSGESKRLASSQLLSRANLAKSRAQQALSAGNATFYEVELILKNLRGFHLQVDGRRREAEEAMRRLPLISNMVTNANDKTRRAEGALGSAATDAKTARSMAGEAKEITGGIQQEIRRLNSEANRTADGVLALEKGVIALLNEAREAERELTRKALEVNMDATAAQKTGQEAQGAHAGARTAGAAVQETLRALEDFLHLMDQPGPVDEQALRLLELNLSGARTKNSQLKEQMAELEKTASLQRLRVQTLERSINEILADIRNLEEIRNSLPPGCYNTNSIEKP</sequence>
<keyword evidence="11 12" id="KW-0424">Laminin EGF-like domain</keyword>
<comment type="caution">
    <text evidence="17">The sequence shown here is derived from an EMBL/GenBank/DDBJ whole genome shotgun (WGS) entry which is preliminary data.</text>
</comment>
<evidence type="ECO:0000259" key="15">
    <source>
        <dbReference type="PROSITE" id="PS50027"/>
    </source>
</evidence>
<evidence type="ECO:0000256" key="5">
    <source>
        <dbReference type="ARBA" id="ARBA00022737"/>
    </source>
</evidence>
<evidence type="ECO:0000256" key="14">
    <source>
        <dbReference type="SAM" id="SignalP"/>
    </source>
</evidence>
<feature type="chain" id="PRO_5020036738" evidence="14">
    <location>
        <begin position="27"/>
        <end position="1253"/>
    </location>
</feature>
<dbReference type="SUPFAM" id="SSF57196">
    <property type="entry name" value="EGF/Laminin"/>
    <property type="match status" value="6"/>
</dbReference>
<keyword evidence="3" id="KW-0272">Extracellular matrix</keyword>
<dbReference type="SMART" id="SM00281">
    <property type="entry name" value="LamB"/>
    <property type="match status" value="1"/>
</dbReference>
<dbReference type="FunFam" id="2.10.25.10:FF:000533">
    <property type="entry name" value="Laminin subunit gamma 2"/>
    <property type="match status" value="1"/>
</dbReference>
<dbReference type="GO" id="GO:0009887">
    <property type="term" value="P:animal organ morphogenesis"/>
    <property type="evidence" value="ECO:0007669"/>
    <property type="project" value="TreeGrafter"/>
</dbReference>
<dbReference type="InterPro" id="IPR050440">
    <property type="entry name" value="Laminin/Netrin_ECM"/>
</dbReference>
<comment type="subcellular location">
    <subcellularLocation>
        <location evidence="1">Secreted</location>
        <location evidence="1">Extracellular space</location>
        <location evidence="1">Extracellular matrix</location>
        <location evidence="1">Basement membrane</location>
    </subcellularLocation>
</comment>
<feature type="domain" description="Laminin EGF-like" evidence="15">
    <location>
        <begin position="587"/>
        <end position="642"/>
    </location>
</feature>
<feature type="coiled-coil region" evidence="13">
    <location>
        <begin position="932"/>
        <end position="973"/>
    </location>
</feature>
<keyword evidence="5" id="KW-0677">Repeat</keyword>
<dbReference type="PRINTS" id="PR00011">
    <property type="entry name" value="EGFLAMININ"/>
</dbReference>
<dbReference type="PANTHER" id="PTHR10574">
    <property type="entry name" value="NETRIN/LAMININ-RELATED"/>
    <property type="match status" value="1"/>
</dbReference>
<evidence type="ECO:0000313" key="17">
    <source>
        <dbReference type="EMBL" id="TFK02027.1"/>
    </source>
</evidence>
<feature type="domain" description="Laminin IV type A" evidence="16">
    <location>
        <begin position="284"/>
        <end position="452"/>
    </location>
</feature>
<feature type="disulfide bond" evidence="12">
    <location>
        <begin position="155"/>
        <end position="167"/>
    </location>
</feature>
<keyword evidence="9 12" id="KW-1015">Disulfide bond</keyword>
<dbReference type="PROSITE" id="PS51115">
    <property type="entry name" value="LAMININ_IVA"/>
    <property type="match status" value="1"/>
</dbReference>
<dbReference type="CDD" id="cd00055">
    <property type="entry name" value="EGF_Lam"/>
    <property type="match status" value="6"/>
</dbReference>
<feature type="disulfide bond" evidence="12">
    <location>
        <begin position="611"/>
        <end position="620"/>
    </location>
</feature>
<dbReference type="Pfam" id="PF00052">
    <property type="entry name" value="Laminin_B"/>
    <property type="match status" value="1"/>
</dbReference>
<keyword evidence="10" id="KW-0325">Glycoprotein</keyword>
<evidence type="ECO:0000256" key="4">
    <source>
        <dbReference type="ARBA" id="ARBA00022729"/>
    </source>
</evidence>
<proteinExistence type="predicted"/>
<dbReference type="Pfam" id="PF00053">
    <property type="entry name" value="EGF_laminin"/>
    <property type="match status" value="7"/>
</dbReference>
<dbReference type="FunFam" id="2.10.25.10:FF:000067">
    <property type="entry name" value="Laminin subunit gamma 1"/>
    <property type="match status" value="1"/>
</dbReference>
<feature type="signal peptide" evidence="14">
    <location>
        <begin position="1"/>
        <end position="26"/>
    </location>
</feature>
<evidence type="ECO:0000256" key="9">
    <source>
        <dbReference type="ARBA" id="ARBA00023157"/>
    </source>
</evidence>
<dbReference type="SMART" id="SM00180">
    <property type="entry name" value="EGF_Lam"/>
    <property type="match status" value="7"/>
</dbReference>
<evidence type="ECO:0000256" key="1">
    <source>
        <dbReference type="ARBA" id="ARBA00004302"/>
    </source>
</evidence>
<name>A0A4D9DYE7_9SAUR</name>
<evidence type="ECO:0000256" key="3">
    <source>
        <dbReference type="ARBA" id="ARBA00022530"/>
    </source>
</evidence>
<evidence type="ECO:0000256" key="13">
    <source>
        <dbReference type="SAM" id="Coils"/>
    </source>
</evidence>
<organism evidence="17 18">
    <name type="scientific">Platysternon megacephalum</name>
    <name type="common">big-headed turtle</name>
    <dbReference type="NCBI Taxonomy" id="55544"/>
    <lineage>
        <taxon>Eukaryota</taxon>
        <taxon>Metazoa</taxon>
        <taxon>Chordata</taxon>
        <taxon>Craniata</taxon>
        <taxon>Vertebrata</taxon>
        <taxon>Euteleostomi</taxon>
        <taxon>Archelosauria</taxon>
        <taxon>Testudinata</taxon>
        <taxon>Testudines</taxon>
        <taxon>Cryptodira</taxon>
        <taxon>Durocryptodira</taxon>
        <taxon>Testudinoidea</taxon>
        <taxon>Platysternidae</taxon>
        <taxon>Platysternon</taxon>
    </lineage>
</organism>
<dbReference type="FunFam" id="2.10.25.10:FF:000769">
    <property type="entry name" value="Laminin subunit gamma-1"/>
    <property type="match status" value="1"/>
</dbReference>
<keyword evidence="18" id="KW-1185">Reference proteome</keyword>
<reference evidence="17 18" key="2">
    <citation type="submission" date="2019-04" db="EMBL/GenBank/DDBJ databases">
        <title>The genome sequence of big-headed turtle.</title>
        <authorList>
            <person name="Gong S."/>
        </authorList>
    </citation>
    <scope>NUCLEOTIDE SEQUENCE [LARGE SCALE GENOMIC DNA]</scope>
    <source>
        <strain evidence="17">DO16091913</strain>
        <tissue evidence="17">Muscle</tissue>
    </source>
</reference>
<dbReference type="GO" id="GO:0005604">
    <property type="term" value="C:basement membrane"/>
    <property type="evidence" value="ECO:0007669"/>
    <property type="project" value="UniProtKB-SubCell"/>
</dbReference>
<evidence type="ECO:0000256" key="11">
    <source>
        <dbReference type="ARBA" id="ARBA00023292"/>
    </source>
</evidence>
<reference evidence="17 18" key="1">
    <citation type="submission" date="2019-04" db="EMBL/GenBank/DDBJ databases">
        <title>Draft genome of the big-headed turtle Platysternon megacephalum.</title>
        <authorList>
            <person name="Gong S."/>
        </authorList>
    </citation>
    <scope>NUCLEOTIDE SEQUENCE [LARGE SCALE GENOMIC DNA]</scope>
    <source>
        <strain evidence="17">DO16091913</strain>
        <tissue evidence="17">Muscle</tissue>
    </source>
</reference>
<dbReference type="OrthoDB" id="430826at2759"/>
<feature type="coiled-coil region" evidence="13">
    <location>
        <begin position="1181"/>
        <end position="1236"/>
    </location>
</feature>
<dbReference type="GO" id="GO:0007155">
    <property type="term" value="P:cell adhesion"/>
    <property type="evidence" value="ECO:0007669"/>
    <property type="project" value="UniProtKB-KW"/>
</dbReference>
<evidence type="ECO:0000259" key="16">
    <source>
        <dbReference type="PROSITE" id="PS51115"/>
    </source>
</evidence>
<dbReference type="PANTHER" id="PTHR10574:SF313">
    <property type="entry name" value="LAMININ SUBUNIT GAMMA-2"/>
    <property type="match status" value="1"/>
</dbReference>
<feature type="disulfide bond" evidence="12">
    <location>
        <begin position="175"/>
        <end position="184"/>
    </location>
</feature>
<evidence type="ECO:0000256" key="12">
    <source>
        <dbReference type="PROSITE-ProRule" id="PRU00460"/>
    </source>
</evidence>
<feature type="coiled-coil region" evidence="13">
    <location>
        <begin position="714"/>
        <end position="741"/>
    </location>
</feature>
<dbReference type="FunFam" id="2.10.25.10:FF:000174">
    <property type="entry name" value="Laminin subunit gamma-1"/>
    <property type="match status" value="1"/>
</dbReference>
<feature type="domain" description="Laminin EGF-like" evidence="15">
    <location>
        <begin position="210"/>
        <end position="257"/>
    </location>
</feature>
<dbReference type="GO" id="GO:0009888">
    <property type="term" value="P:tissue development"/>
    <property type="evidence" value="ECO:0007669"/>
    <property type="project" value="TreeGrafter"/>
</dbReference>
<dbReference type="GO" id="GO:0007411">
    <property type="term" value="P:axon guidance"/>
    <property type="evidence" value="ECO:0007669"/>
    <property type="project" value="TreeGrafter"/>
</dbReference>
<dbReference type="SMART" id="SM00181">
    <property type="entry name" value="EGF"/>
    <property type="match status" value="6"/>
</dbReference>
<keyword evidence="2" id="KW-0964">Secreted</keyword>
<dbReference type="FunFam" id="2.10.25.10:FF:000441">
    <property type="entry name" value="Laminin subunit gamma 2"/>
    <property type="match status" value="1"/>
</dbReference>
<evidence type="ECO:0000313" key="18">
    <source>
        <dbReference type="Proteomes" id="UP000297703"/>
    </source>
</evidence>
<feature type="coiled-coil region" evidence="13">
    <location>
        <begin position="1100"/>
        <end position="1127"/>
    </location>
</feature>
<evidence type="ECO:0000256" key="10">
    <source>
        <dbReference type="ARBA" id="ARBA00023180"/>
    </source>
</evidence>
<dbReference type="PROSITE" id="PS50027">
    <property type="entry name" value="EGF_LAM_2"/>
    <property type="match status" value="3"/>
</dbReference>